<proteinExistence type="predicted"/>
<protein>
    <recommendedName>
        <fullName evidence="4">TrbC/VIRB2 family protein</fullName>
    </recommendedName>
</protein>
<dbReference type="STRING" id="658167.SAMN04488135_109105"/>
<name>A0A1M5YI36_9BURK</name>
<feature type="transmembrane region" description="Helical" evidence="1">
    <location>
        <begin position="89"/>
        <end position="109"/>
    </location>
</feature>
<organism evidence="2 3">
    <name type="scientific">Pollutimonas bauzanensis</name>
    <dbReference type="NCBI Taxonomy" id="658167"/>
    <lineage>
        <taxon>Bacteria</taxon>
        <taxon>Pseudomonadati</taxon>
        <taxon>Pseudomonadota</taxon>
        <taxon>Betaproteobacteria</taxon>
        <taxon>Burkholderiales</taxon>
        <taxon>Alcaligenaceae</taxon>
        <taxon>Pollutimonas</taxon>
    </lineage>
</organism>
<evidence type="ECO:0000313" key="2">
    <source>
        <dbReference type="EMBL" id="SHI11594.1"/>
    </source>
</evidence>
<keyword evidence="1" id="KW-0812">Transmembrane</keyword>
<keyword evidence="3" id="KW-1185">Reference proteome</keyword>
<feature type="transmembrane region" description="Helical" evidence="1">
    <location>
        <begin position="58"/>
        <end position="77"/>
    </location>
</feature>
<keyword evidence="1" id="KW-1133">Transmembrane helix</keyword>
<evidence type="ECO:0000313" key="3">
    <source>
        <dbReference type="Proteomes" id="UP000184226"/>
    </source>
</evidence>
<gene>
    <name evidence="2" type="ORF">SAMN04488135_109105</name>
</gene>
<feature type="transmembrane region" description="Helical" evidence="1">
    <location>
        <begin position="25"/>
        <end position="46"/>
    </location>
</feature>
<dbReference type="EMBL" id="FQXE01000009">
    <property type="protein sequence ID" value="SHI11594.1"/>
    <property type="molecule type" value="Genomic_DNA"/>
</dbReference>
<sequence length="110" mass="11711">MSTFPVVSSLRAAPLPGILNTAIRVLLMLMPIALPQLCLAASGGLDQSVSVFEQIRDWLWLIIPVVCLIIGGILGAAYSADLIRKDTMYTWVVGVVFAGLVAGGIIKLVF</sequence>
<evidence type="ECO:0000256" key="1">
    <source>
        <dbReference type="SAM" id="Phobius"/>
    </source>
</evidence>
<keyword evidence="1" id="KW-0472">Membrane</keyword>
<reference evidence="2 3" key="1">
    <citation type="submission" date="2016-11" db="EMBL/GenBank/DDBJ databases">
        <authorList>
            <person name="Jaros S."/>
            <person name="Januszkiewicz K."/>
            <person name="Wedrychowicz H."/>
        </authorList>
    </citation>
    <scope>NUCLEOTIDE SEQUENCE [LARGE SCALE GENOMIC DNA]</scope>
    <source>
        <strain evidence="2 3">CGMCC 1.10190</strain>
    </source>
</reference>
<dbReference type="OrthoDB" id="8641742at2"/>
<dbReference type="Proteomes" id="UP000184226">
    <property type="component" value="Unassembled WGS sequence"/>
</dbReference>
<accession>A0A1M5YI36</accession>
<evidence type="ECO:0008006" key="4">
    <source>
        <dbReference type="Google" id="ProtNLM"/>
    </source>
</evidence>
<dbReference type="AlphaFoldDB" id="A0A1M5YI36"/>
<dbReference type="RefSeq" id="WP_073105124.1">
    <property type="nucleotide sequence ID" value="NZ_FQXE01000009.1"/>
</dbReference>